<evidence type="ECO:0000313" key="2">
    <source>
        <dbReference type="EMBL" id="PCH62407.1"/>
    </source>
</evidence>
<name>A0A2A4MRN2_9GAMM</name>
<proteinExistence type="predicted"/>
<sequence>MDREALKKISSNLYVFVLSLLVSYSSAVFSAENQEVTGEEKDVVILHFEDLSVFRRIGQAWSVTKNDCSIVGTVHILENWACISAEIRHKITQEAHDVVFINKESLWQYRNHMSYKYNVFEGVTVKSVQLELSDNDHYKLLEILGLSTYSKMRNLVQR</sequence>
<feature type="chain" id="PRO_5012269141" evidence="1">
    <location>
        <begin position="31"/>
        <end position="158"/>
    </location>
</feature>
<dbReference type="Proteomes" id="UP000218172">
    <property type="component" value="Unassembled WGS sequence"/>
</dbReference>
<dbReference type="AlphaFoldDB" id="A0A2A4MRN2"/>
<reference evidence="3" key="1">
    <citation type="submission" date="2017-08" db="EMBL/GenBank/DDBJ databases">
        <title>A dynamic microbial community with high functional redundancy inhabits the cold, oxic subseafloor aquifer.</title>
        <authorList>
            <person name="Tully B.J."/>
            <person name="Wheat C.G."/>
            <person name="Glazer B.T."/>
            <person name="Huber J.A."/>
        </authorList>
    </citation>
    <scope>NUCLEOTIDE SEQUENCE [LARGE SCALE GENOMIC DNA]</scope>
</reference>
<organism evidence="2 3">
    <name type="scientific">SAR86 cluster bacterium</name>
    <dbReference type="NCBI Taxonomy" id="2030880"/>
    <lineage>
        <taxon>Bacteria</taxon>
        <taxon>Pseudomonadati</taxon>
        <taxon>Pseudomonadota</taxon>
        <taxon>Gammaproteobacteria</taxon>
        <taxon>SAR86 cluster</taxon>
    </lineage>
</organism>
<evidence type="ECO:0000256" key="1">
    <source>
        <dbReference type="SAM" id="SignalP"/>
    </source>
</evidence>
<keyword evidence="1" id="KW-0732">Signal</keyword>
<dbReference type="EMBL" id="NVQR01000040">
    <property type="protein sequence ID" value="PCH62407.1"/>
    <property type="molecule type" value="Genomic_DNA"/>
</dbReference>
<feature type="signal peptide" evidence="1">
    <location>
        <begin position="1"/>
        <end position="30"/>
    </location>
</feature>
<evidence type="ECO:0000313" key="3">
    <source>
        <dbReference type="Proteomes" id="UP000218172"/>
    </source>
</evidence>
<protein>
    <submittedName>
        <fullName evidence="2">Uncharacterized protein</fullName>
    </submittedName>
</protein>
<comment type="caution">
    <text evidence="2">The sequence shown here is derived from an EMBL/GenBank/DDBJ whole genome shotgun (WGS) entry which is preliminary data.</text>
</comment>
<accession>A0A2A4MRN2</accession>
<gene>
    <name evidence="2" type="ORF">COC19_02925</name>
</gene>